<accession>A0A835H337</accession>
<name>A0A835H337_9MAGN</name>
<keyword evidence="2" id="KW-1185">Reference proteome</keyword>
<comment type="caution">
    <text evidence="1">The sequence shown here is derived from an EMBL/GenBank/DDBJ whole genome shotgun (WGS) entry which is preliminary data.</text>
</comment>
<evidence type="ECO:0000313" key="1">
    <source>
        <dbReference type="EMBL" id="KAF9592490.1"/>
    </source>
</evidence>
<proteinExistence type="predicted"/>
<dbReference type="AlphaFoldDB" id="A0A835H337"/>
<organism evidence="1 2">
    <name type="scientific">Coptis chinensis</name>
    <dbReference type="NCBI Taxonomy" id="261450"/>
    <lineage>
        <taxon>Eukaryota</taxon>
        <taxon>Viridiplantae</taxon>
        <taxon>Streptophyta</taxon>
        <taxon>Embryophyta</taxon>
        <taxon>Tracheophyta</taxon>
        <taxon>Spermatophyta</taxon>
        <taxon>Magnoliopsida</taxon>
        <taxon>Ranunculales</taxon>
        <taxon>Ranunculaceae</taxon>
        <taxon>Coptidoideae</taxon>
        <taxon>Coptis</taxon>
    </lineage>
</organism>
<reference evidence="1 2" key="1">
    <citation type="submission" date="2020-10" db="EMBL/GenBank/DDBJ databases">
        <title>The Coptis chinensis genome and diversification of protoberbering-type alkaloids.</title>
        <authorList>
            <person name="Wang B."/>
            <person name="Shu S."/>
            <person name="Song C."/>
            <person name="Liu Y."/>
        </authorList>
    </citation>
    <scope>NUCLEOTIDE SEQUENCE [LARGE SCALE GENOMIC DNA]</scope>
    <source>
        <strain evidence="1">HL-2020</strain>
        <tissue evidence="1">Leaf</tissue>
    </source>
</reference>
<dbReference type="Proteomes" id="UP000631114">
    <property type="component" value="Unassembled WGS sequence"/>
</dbReference>
<sequence>MFSSRSLSRFADIVSLCIQTEPEFRPIMSDIVESLELLNDRSSPDGIEGESFDLSLQTTNTRFISSPVTS</sequence>
<gene>
    <name evidence="1" type="ORF">IFM89_015061</name>
</gene>
<dbReference type="OrthoDB" id="1055097at2759"/>
<protein>
    <submittedName>
        <fullName evidence="1">Uncharacterized protein</fullName>
    </submittedName>
</protein>
<dbReference type="EMBL" id="JADFTS010000008">
    <property type="protein sequence ID" value="KAF9592490.1"/>
    <property type="molecule type" value="Genomic_DNA"/>
</dbReference>
<evidence type="ECO:0000313" key="2">
    <source>
        <dbReference type="Proteomes" id="UP000631114"/>
    </source>
</evidence>